<dbReference type="EC" id="2.5.1.145" evidence="7"/>
<keyword evidence="4 7" id="KW-0812">Transmembrane</keyword>
<dbReference type="OrthoDB" id="871140at2"/>
<dbReference type="GO" id="GO:0008961">
    <property type="term" value="F:phosphatidylglycerol-prolipoprotein diacylglyceryl transferase activity"/>
    <property type="evidence" value="ECO:0007669"/>
    <property type="project" value="UniProtKB-UniRule"/>
</dbReference>
<dbReference type="HAMAP" id="MF_01147">
    <property type="entry name" value="Lgt"/>
    <property type="match status" value="1"/>
</dbReference>
<dbReference type="RefSeq" id="WP_089377433.1">
    <property type="nucleotide sequence ID" value="NZ_FZNX01000001.1"/>
</dbReference>
<comment type="pathway">
    <text evidence="7">Protein modification; lipoprotein biosynthesis (diacylglyceryl transfer).</text>
</comment>
<name>A0A238VX33_9FLAO</name>
<dbReference type="GO" id="GO:0005886">
    <property type="term" value="C:plasma membrane"/>
    <property type="evidence" value="ECO:0007669"/>
    <property type="project" value="UniProtKB-SubCell"/>
</dbReference>
<comment type="similarity">
    <text evidence="1 7">Belongs to the Lgt family.</text>
</comment>
<keyword evidence="9" id="KW-1185">Reference proteome</keyword>
<organism evidence="8 9">
    <name type="scientific">Lutibacter flavus</name>
    <dbReference type="NCBI Taxonomy" id="691689"/>
    <lineage>
        <taxon>Bacteria</taxon>
        <taxon>Pseudomonadati</taxon>
        <taxon>Bacteroidota</taxon>
        <taxon>Flavobacteriia</taxon>
        <taxon>Flavobacteriales</taxon>
        <taxon>Flavobacteriaceae</taxon>
        <taxon>Lutibacter</taxon>
    </lineage>
</organism>
<comment type="subcellular location">
    <subcellularLocation>
        <location evidence="7">Cell membrane</location>
        <topology evidence="7">Multi-pass membrane protein</topology>
    </subcellularLocation>
</comment>
<dbReference type="Pfam" id="PF01790">
    <property type="entry name" value="LGT"/>
    <property type="match status" value="1"/>
</dbReference>
<dbReference type="InterPro" id="IPR001640">
    <property type="entry name" value="Lgt"/>
</dbReference>
<keyword evidence="3 7" id="KW-0808">Transferase</keyword>
<evidence type="ECO:0000256" key="4">
    <source>
        <dbReference type="ARBA" id="ARBA00022692"/>
    </source>
</evidence>
<proteinExistence type="inferred from homology"/>
<evidence type="ECO:0000256" key="2">
    <source>
        <dbReference type="ARBA" id="ARBA00022475"/>
    </source>
</evidence>
<keyword evidence="8" id="KW-0449">Lipoprotein</keyword>
<dbReference type="PANTHER" id="PTHR30589">
    <property type="entry name" value="PROLIPOPROTEIN DIACYLGLYCERYL TRANSFERASE"/>
    <property type="match status" value="1"/>
</dbReference>
<evidence type="ECO:0000313" key="9">
    <source>
        <dbReference type="Proteomes" id="UP000198412"/>
    </source>
</evidence>
<sequence>MILLQIDWNPAPEIFKIGSFALRYYSLMFVFAFMFGLYIMKKIFLNEKISIEKLDSLFIYAVVSILIGARLGHFLFYDPEFLIRKPLEVILPFKFSPKFEFTGFMGLASHGAAIGIIIAMYLYSKKVLKKPVLFILDRLVVPSALGAAFVRFGNLMNSEIIGKPTNSDYGFIFRRLGEDFPRHPAQLYESISYLVIFGILMFVYWKTDKKQKSGYIFGLFFALLWTVRFFVEFFKEAQVEGREDWILGLNTGQVLSIPLILVGLYFMFRNNNSK</sequence>
<keyword evidence="6 7" id="KW-0472">Membrane</keyword>
<gene>
    <name evidence="7" type="primary">lgt</name>
    <name evidence="8" type="ORF">SAMN04488111_1152</name>
</gene>
<keyword evidence="5 7" id="KW-1133">Transmembrane helix</keyword>
<comment type="function">
    <text evidence="7">Catalyzes the transfer of the diacylglyceryl group from phosphatidylglycerol to the sulfhydryl group of the N-terminal cysteine of a prolipoprotein, the first step in the formation of mature lipoproteins.</text>
</comment>
<evidence type="ECO:0000313" key="8">
    <source>
        <dbReference type="EMBL" id="SNR38895.1"/>
    </source>
</evidence>
<feature type="transmembrane region" description="Helical" evidence="7">
    <location>
        <begin position="246"/>
        <end position="268"/>
    </location>
</feature>
<dbReference type="PANTHER" id="PTHR30589:SF0">
    <property type="entry name" value="PHOSPHATIDYLGLYCEROL--PROLIPOPROTEIN DIACYLGLYCERYL TRANSFERASE"/>
    <property type="match status" value="1"/>
</dbReference>
<comment type="catalytic activity">
    <reaction evidence="7">
        <text>L-cysteinyl-[prolipoprotein] + a 1,2-diacyl-sn-glycero-3-phospho-(1'-sn-glycerol) = an S-1,2-diacyl-sn-glyceryl-L-cysteinyl-[prolipoprotein] + sn-glycerol 1-phosphate + H(+)</text>
        <dbReference type="Rhea" id="RHEA:56712"/>
        <dbReference type="Rhea" id="RHEA-COMP:14679"/>
        <dbReference type="Rhea" id="RHEA-COMP:14680"/>
        <dbReference type="ChEBI" id="CHEBI:15378"/>
        <dbReference type="ChEBI" id="CHEBI:29950"/>
        <dbReference type="ChEBI" id="CHEBI:57685"/>
        <dbReference type="ChEBI" id="CHEBI:64716"/>
        <dbReference type="ChEBI" id="CHEBI:140658"/>
        <dbReference type="EC" id="2.5.1.145"/>
    </reaction>
</comment>
<dbReference type="AlphaFoldDB" id="A0A238VX33"/>
<dbReference type="Proteomes" id="UP000198412">
    <property type="component" value="Unassembled WGS sequence"/>
</dbReference>
<feature type="transmembrane region" description="Helical" evidence="7">
    <location>
        <begin position="57"/>
        <end position="77"/>
    </location>
</feature>
<reference evidence="9" key="1">
    <citation type="submission" date="2017-06" db="EMBL/GenBank/DDBJ databases">
        <authorList>
            <person name="Varghese N."/>
            <person name="Submissions S."/>
        </authorList>
    </citation>
    <scope>NUCLEOTIDE SEQUENCE [LARGE SCALE GENOMIC DNA]</scope>
    <source>
        <strain evidence="9">DSM 27993</strain>
    </source>
</reference>
<evidence type="ECO:0000256" key="1">
    <source>
        <dbReference type="ARBA" id="ARBA00007150"/>
    </source>
</evidence>
<feature type="transmembrane region" description="Helical" evidence="7">
    <location>
        <begin position="214"/>
        <end position="234"/>
    </location>
</feature>
<dbReference type="UniPathway" id="UPA00664"/>
<feature type="transmembrane region" description="Helical" evidence="7">
    <location>
        <begin position="135"/>
        <end position="153"/>
    </location>
</feature>
<feature type="transmembrane region" description="Helical" evidence="7">
    <location>
        <begin position="24"/>
        <end position="45"/>
    </location>
</feature>
<keyword evidence="2 7" id="KW-1003">Cell membrane</keyword>
<dbReference type="NCBIfam" id="TIGR00544">
    <property type="entry name" value="lgt"/>
    <property type="match status" value="1"/>
</dbReference>
<dbReference type="EMBL" id="FZNX01000001">
    <property type="protein sequence ID" value="SNR38895.1"/>
    <property type="molecule type" value="Genomic_DNA"/>
</dbReference>
<dbReference type="GO" id="GO:0042158">
    <property type="term" value="P:lipoprotein biosynthetic process"/>
    <property type="evidence" value="ECO:0007669"/>
    <property type="project" value="UniProtKB-UniRule"/>
</dbReference>
<feature type="binding site" evidence="7">
    <location>
        <position position="151"/>
    </location>
    <ligand>
        <name>a 1,2-diacyl-sn-glycero-3-phospho-(1'-sn-glycerol)</name>
        <dbReference type="ChEBI" id="CHEBI:64716"/>
    </ligand>
</feature>
<evidence type="ECO:0000256" key="6">
    <source>
        <dbReference type="ARBA" id="ARBA00023136"/>
    </source>
</evidence>
<evidence type="ECO:0000256" key="5">
    <source>
        <dbReference type="ARBA" id="ARBA00022989"/>
    </source>
</evidence>
<feature type="transmembrane region" description="Helical" evidence="7">
    <location>
        <begin position="101"/>
        <end position="123"/>
    </location>
</feature>
<evidence type="ECO:0000256" key="7">
    <source>
        <dbReference type="HAMAP-Rule" id="MF_01147"/>
    </source>
</evidence>
<accession>A0A238VX33</accession>
<feature type="transmembrane region" description="Helical" evidence="7">
    <location>
        <begin position="185"/>
        <end position="205"/>
    </location>
</feature>
<protein>
    <recommendedName>
        <fullName evidence="7">Phosphatidylglycerol--prolipoprotein diacylglyceryl transferase</fullName>
        <ecNumber evidence="7">2.5.1.145</ecNumber>
    </recommendedName>
</protein>
<evidence type="ECO:0000256" key="3">
    <source>
        <dbReference type="ARBA" id="ARBA00022679"/>
    </source>
</evidence>